<accession>A0A0F9GSL7</accession>
<organism evidence="1">
    <name type="scientific">marine sediment metagenome</name>
    <dbReference type="NCBI Taxonomy" id="412755"/>
    <lineage>
        <taxon>unclassified sequences</taxon>
        <taxon>metagenomes</taxon>
        <taxon>ecological metagenomes</taxon>
    </lineage>
</organism>
<gene>
    <name evidence="1" type="ORF">LCGC14_1790990</name>
</gene>
<comment type="caution">
    <text evidence="1">The sequence shown here is derived from an EMBL/GenBank/DDBJ whole genome shotgun (WGS) entry which is preliminary data.</text>
</comment>
<sequence>MTEQEQEQILFVLPQNATHQKGHDLESTISRDLYNLTYLLSHQVEIPQGFLGGTYGYGADFENDTFRMYPYCWCEKEDCPWCSGCTCPDSAYHYHIDKREVSFEEWYRYYDYNVPNVQNPNWERISQEVNTHRTSTHDAICSHCTKGGPEGKPPGHSAPNFWHKPSGLKIWWYKYIGRGMEQIPKVTLPQWGKIYFECLTSIQEG</sequence>
<evidence type="ECO:0000313" key="1">
    <source>
        <dbReference type="EMBL" id="KKM01780.1"/>
    </source>
</evidence>
<name>A0A0F9GSL7_9ZZZZ</name>
<dbReference type="EMBL" id="LAZR01017103">
    <property type="protein sequence ID" value="KKM01780.1"/>
    <property type="molecule type" value="Genomic_DNA"/>
</dbReference>
<dbReference type="AlphaFoldDB" id="A0A0F9GSL7"/>
<reference evidence="1" key="1">
    <citation type="journal article" date="2015" name="Nature">
        <title>Complex archaea that bridge the gap between prokaryotes and eukaryotes.</title>
        <authorList>
            <person name="Spang A."/>
            <person name="Saw J.H."/>
            <person name="Jorgensen S.L."/>
            <person name="Zaremba-Niedzwiedzka K."/>
            <person name="Martijn J."/>
            <person name="Lind A.E."/>
            <person name="van Eijk R."/>
            <person name="Schleper C."/>
            <person name="Guy L."/>
            <person name="Ettema T.J."/>
        </authorList>
    </citation>
    <scope>NUCLEOTIDE SEQUENCE</scope>
</reference>
<proteinExistence type="predicted"/>
<protein>
    <submittedName>
        <fullName evidence="1">Uncharacterized protein</fullName>
    </submittedName>
</protein>